<feature type="region of interest" description="Disordered" evidence="5">
    <location>
        <begin position="429"/>
        <end position="480"/>
    </location>
</feature>
<keyword evidence="3 4" id="KW-0175">Coiled coil</keyword>
<evidence type="ECO:0000259" key="6">
    <source>
        <dbReference type="Pfam" id="PF12325"/>
    </source>
</evidence>
<dbReference type="OrthoDB" id="74178at2759"/>
<feature type="region of interest" description="Disordered" evidence="5">
    <location>
        <begin position="495"/>
        <end position="528"/>
    </location>
</feature>
<feature type="domain" description="TATA element modulatory factor 1 TATA binding" evidence="6">
    <location>
        <begin position="1561"/>
        <end position="1666"/>
    </location>
</feature>
<feature type="region of interest" description="Disordered" evidence="5">
    <location>
        <begin position="1490"/>
        <end position="1519"/>
    </location>
</feature>
<dbReference type="Proteomes" id="UP000694843">
    <property type="component" value="Unplaced"/>
</dbReference>
<dbReference type="InterPro" id="IPR052602">
    <property type="entry name" value="Growth_transcription_reg"/>
</dbReference>
<feature type="compositionally biased region" description="Low complexity" evidence="5">
    <location>
        <begin position="429"/>
        <end position="442"/>
    </location>
</feature>
<feature type="region of interest" description="Disordered" evidence="5">
    <location>
        <begin position="851"/>
        <end position="920"/>
    </location>
</feature>
<feature type="region of interest" description="Disordered" evidence="5">
    <location>
        <begin position="321"/>
        <end position="340"/>
    </location>
</feature>
<sequence length="1669" mass="180701">MSWFETTAFTSLARSALKEAQRTIDKALDIRETEPSETGEAIQDPTLAKLKEGSDSFFAEFGFGSRTSTDPKDSQSSEGDLDSSNPKAGNANLTSSLWGSFTASFSENTSLSTSIPASKEKNIVAVQPIPSSKKTNLTPYVDQTPNIANKPENSNNIPTFDSIVLQTSSTHPASASNKETFGSLFSTNSPIPHNVTPASSITSNTIPDNDVAPSRVSLWEEPAPNPNKFPDTTLSVASAGTLQEVGAEEVDWGWGSGFNESIIDDIIKENLDDDRRTDIAGSREETQKSTVVQEEISLHHVTQALGDSLEKETMATDSDTLVGTNETTRESIQCGHAGSIGGSVMIDQKISPESEQSDAAEVSSPDESISASSTKPLSFESRSSDTETITTRSISGEESISNKLYSASTSSDSFAVITTVASSSSFDASEEFQSPQSPSSVSIEDNCGSAPKFPVQDSKNPSTFMNTSTQRSDVPLTVQPSKSPLKILNTSSVIESQVTRSETAGHRWGSSSNTSDSDESDGSSVPETTVEVVTATITTQPMAAETSSSFNWDNQKWDSCSEDLSASESVYSSSSVVTLVESSGILTADNTMPEPQKLSSHSNIYSESTATGCDQSLLDSGFSAVSMTENELLSESTSWIPTASCSILNDEVIPVTCSSILDQNISSKINRQADQNETINDITSTVLDEKEQKNDDGLSSLPIVTNDALMSDLPCSIALDVSVESGGSSETITASMDSTALVGMSGDDGDWSSLGDETPVPHLLKEAMGETGKLCDKFTNHENPGLSSGKFGDFDDQERNGENFSHVDYFETPCEDTSKNHNQDPAISSPINFNASCTDDLEMRNKIENEKISSGGKCHPERRESSECHESAIQLPDAERDSSPSSSDSLTSEMVKVGGSDETSGHTSGDDFETTTSSDIEVISSPSLDGVSVYNGMYNNLGASGSAANGPFLGPAHSTASRVWQSAQQRFKSLLVEPTNTNNSSDSMVSPSMTASFTSISESEGAGEAWGVLGGATSPPRVRVKKGDAGSQHYFERGHTRNESTLSETSESSSEQLAPDWEKLSKRVGELSEVLEVREQRLLELSQQNVSIQEQNQALQLRVQELEAAGGGGMEGMEALREEFTQRLATMEKKFQQALREKETLTRQLETLKMDSATRLSSSEVQAQLQERDTVIAELRAEGEKLSKQQLSYSTTIKKLRTKEKELDNILRMCSSKAENQQLEIERQHRQLLAKCEVERRQVSAITQLTVQLQQMQEQMKAVTADAAETQGKMDVLRDALDAAYRELGEAKRQDSARAAELAEQTLSAEVGAKQQLQEALLQQQRLASKEKQSLLLQIEELQDEKERIQQTADRFEAEKSAAAMAERHRSTSEQSAQALVQQAAMQTQVEGLKAENASLAARVQSLASAVSRLEEEKASCRDEASSTRASLSQELSAAKAECEKLKSQLQLELTALEAEKKRNESLQQHIADLDKKKKRNESLQQHLADLDNKKGGGGGSGGGGCSRQSSPTPSLSRLSISGSINSFMAGNYADDVFEGVGWGGTLRQQSSLYEALRGGAATTVEALTSSLSQREGEVHLLQSEMARHEAQRESLAAELLQLTEQVHQLQQQLSDHKHLKQQLQDVSQKYNALLQMYGEKVEEVDELRLDLADVKEMYKAQINQLMKQ</sequence>
<feature type="compositionally biased region" description="Polar residues" evidence="5">
    <location>
        <begin position="1507"/>
        <end position="1519"/>
    </location>
</feature>
<evidence type="ECO:0000256" key="3">
    <source>
        <dbReference type="ARBA" id="ARBA00023054"/>
    </source>
</evidence>
<feature type="compositionally biased region" description="Basic and acidic residues" evidence="5">
    <location>
        <begin position="858"/>
        <end position="870"/>
    </location>
</feature>
<evidence type="ECO:0000256" key="2">
    <source>
        <dbReference type="ARBA" id="ARBA00023034"/>
    </source>
</evidence>
<feature type="compositionally biased region" description="Polar residues" evidence="5">
    <location>
        <begin position="457"/>
        <end position="480"/>
    </location>
</feature>
<feature type="compositionally biased region" description="Polar residues" evidence="5">
    <location>
        <begin position="76"/>
        <end position="88"/>
    </location>
</feature>
<evidence type="ECO:0000313" key="8">
    <source>
        <dbReference type="RefSeq" id="XP_018010528.2"/>
    </source>
</evidence>
<evidence type="ECO:0000256" key="4">
    <source>
        <dbReference type="SAM" id="Coils"/>
    </source>
</evidence>
<evidence type="ECO:0000256" key="1">
    <source>
        <dbReference type="ARBA" id="ARBA00004555"/>
    </source>
</evidence>
<keyword evidence="7" id="KW-1185">Reference proteome</keyword>
<feature type="compositionally biased region" description="Polar residues" evidence="5">
    <location>
        <begin position="386"/>
        <end position="396"/>
    </location>
</feature>
<dbReference type="Pfam" id="PF12329">
    <property type="entry name" value="TMF_DNA_bd"/>
    <property type="match status" value="1"/>
</dbReference>
<dbReference type="GO" id="GO:0005783">
    <property type="term" value="C:endoplasmic reticulum"/>
    <property type="evidence" value="ECO:0007669"/>
    <property type="project" value="TreeGrafter"/>
</dbReference>
<feature type="compositionally biased region" description="Polar residues" evidence="5">
    <location>
        <begin position="365"/>
        <end position="376"/>
    </location>
</feature>
<reference evidence="8" key="1">
    <citation type="submission" date="2025-08" db="UniProtKB">
        <authorList>
            <consortium name="RefSeq"/>
        </authorList>
    </citation>
    <scope>IDENTIFICATION</scope>
    <source>
        <tissue evidence="8">Whole organism</tissue>
    </source>
</reference>
<feature type="coiled-coil region" evidence="4">
    <location>
        <begin position="1325"/>
        <end position="1359"/>
    </location>
</feature>
<feature type="coiled-coil region" evidence="4">
    <location>
        <begin position="1075"/>
        <end position="1155"/>
    </location>
</feature>
<dbReference type="RefSeq" id="XP_018010528.2">
    <property type="nucleotide sequence ID" value="XM_018155039.2"/>
</dbReference>
<dbReference type="PANTHER" id="PTHR46515:SF1">
    <property type="entry name" value="TATA ELEMENT MODULATORY FACTOR"/>
    <property type="match status" value="1"/>
</dbReference>
<protein>
    <submittedName>
        <fullName evidence="8">TATA element modulatory factor</fullName>
    </submittedName>
</protein>
<feature type="region of interest" description="Disordered" evidence="5">
    <location>
        <begin position="61"/>
        <end position="88"/>
    </location>
</feature>
<accession>A0A8B7NAB6</accession>
<keyword evidence="2" id="KW-0333">Golgi apparatus</keyword>
<feature type="compositionally biased region" description="Low complexity" evidence="5">
    <location>
        <begin position="1043"/>
        <end position="1055"/>
    </location>
</feature>
<feature type="coiled-coil region" evidence="4">
    <location>
        <begin position="1246"/>
        <end position="1294"/>
    </location>
</feature>
<gene>
    <name evidence="8" type="primary">LOC108667934</name>
</gene>
<comment type="subcellular location">
    <subcellularLocation>
        <location evidence="1">Golgi apparatus</location>
    </subcellularLocation>
</comment>
<dbReference type="InterPro" id="IPR022092">
    <property type="entry name" value="TMF_DNA-bd"/>
</dbReference>
<feature type="compositionally biased region" description="Low complexity" evidence="5">
    <location>
        <begin position="883"/>
        <end position="892"/>
    </location>
</feature>
<feature type="region of interest" description="Disordered" evidence="5">
    <location>
        <begin position="1021"/>
        <end position="1061"/>
    </location>
</feature>
<evidence type="ECO:0000256" key="5">
    <source>
        <dbReference type="SAM" id="MobiDB-lite"/>
    </source>
</evidence>
<dbReference type="Pfam" id="PF12325">
    <property type="entry name" value="TMF_TATA_bd"/>
    <property type="match status" value="1"/>
</dbReference>
<name>A0A8B7NAB6_HYAAZ</name>
<dbReference type="PANTHER" id="PTHR46515">
    <property type="entry name" value="TATA ELEMENT MODULATORY FACTOR TMF1"/>
    <property type="match status" value="1"/>
</dbReference>
<proteinExistence type="predicted"/>
<organism evidence="7 8">
    <name type="scientific">Hyalella azteca</name>
    <name type="common">Amphipod</name>
    <dbReference type="NCBI Taxonomy" id="294128"/>
    <lineage>
        <taxon>Eukaryota</taxon>
        <taxon>Metazoa</taxon>
        <taxon>Ecdysozoa</taxon>
        <taxon>Arthropoda</taxon>
        <taxon>Crustacea</taxon>
        <taxon>Multicrustacea</taxon>
        <taxon>Malacostraca</taxon>
        <taxon>Eumalacostraca</taxon>
        <taxon>Peracarida</taxon>
        <taxon>Amphipoda</taxon>
        <taxon>Senticaudata</taxon>
        <taxon>Talitrida</taxon>
        <taxon>Talitroidea</taxon>
        <taxon>Hyalellidae</taxon>
        <taxon>Hyalella</taxon>
    </lineage>
</organism>
<dbReference type="InterPro" id="IPR022091">
    <property type="entry name" value="TMF_TATA-bd"/>
</dbReference>
<dbReference type="KEGG" id="hazt:108667934"/>
<feature type="region of interest" description="Disordered" evidence="5">
    <location>
        <begin position="351"/>
        <end position="396"/>
    </location>
</feature>
<dbReference type="GO" id="GO:0005794">
    <property type="term" value="C:Golgi apparatus"/>
    <property type="evidence" value="ECO:0007669"/>
    <property type="project" value="UniProtKB-SubCell"/>
</dbReference>
<feature type="compositionally biased region" description="Gly residues" evidence="5">
    <location>
        <begin position="1496"/>
        <end position="1506"/>
    </location>
</feature>
<evidence type="ECO:0000313" key="7">
    <source>
        <dbReference type="Proteomes" id="UP000694843"/>
    </source>
</evidence>
<dbReference type="GeneID" id="108667934"/>
<feature type="coiled-coil region" evidence="4">
    <location>
        <begin position="1572"/>
        <end position="1665"/>
    </location>
</feature>